<evidence type="ECO:0000313" key="4">
    <source>
        <dbReference type="EMBL" id="SVD42200.1"/>
    </source>
</evidence>
<gene>
    <name evidence="4" type="ORF">METZ01_LOCUS395054</name>
</gene>
<accession>A0A382V6X7</accession>
<keyword evidence="1" id="KW-0560">Oxidoreductase</keyword>
<sequence length="149" mass="16572">MNEFSSHIAIIGAGISGLTLGCSLKSMGVETIIFEKSSDISEYGAGISISSNGLIPLDQLGLIDEIKKNSFSPQKVIFKHNNKNFFELQASHLHFFNEIPAPFFSMSRQRLVKTLQEKYKSLGGKILFDHELENINESEDRVSFSNAKS</sequence>
<dbReference type="InterPro" id="IPR050493">
    <property type="entry name" value="FAD-dep_Monooxygenase_BioMet"/>
</dbReference>
<feature type="domain" description="FAD-binding" evidence="3">
    <location>
        <begin position="8"/>
        <end position="143"/>
    </location>
</feature>
<reference evidence="4" key="1">
    <citation type="submission" date="2018-05" db="EMBL/GenBank/DDBJ databases">
        <authorList>
            <person name="Lanie J.A."/>
            <person name="Ng W.-L."/>
            <person name="Kazmierczak K.M."/>
            <person name="Andrzejewski T.M."/>
            <person name="Davidsen T.M."/>
            <person name="Wayne K.J."/>
            <person name="Tettelin H."/>
            <person name="Glass J.I."/>
            <person name="Rusch D."/>
            <person name="Podicherti R."/>
            <person name="Tsui H.-C.T."/>
            <person name="Winkler M.E."/>
        </authorList>
    </citation>
    <scope>NUCLEOTIDE SEQUENCE</scope>
</reference>
<keyword evidence="2" id="KW-0503">Monooxygenase</keyword>
<dbReference type="AlphaFoldDB" id="A0A382V6X7"/>
<dbReference type="Gene3D" id="3.50.50.60">
    <property type="entry name" value="FAD/NAD(P)-binding domain"/>
    <property type="match status" value="1"/>
</dbReference>
<protein>
    <recommendedName>
        <fullName evidence="3">FAD-binding domain-containing protein</fullName>
    </recommendedName>
</protein>
<evidence type="ECO:0000256" key="2">
    <source>
        <dbReference type="ARBA" id="ARBA00023033"/>
    </source>
</evidence>
<dbReference type="PANTHER" id="PTHR13789:SF309">
    <property type="entry name" value="PUTATIVE (AFU_ORTHOLOGUE AFUA_6G14510)-RELATED"/>
    <property type="match status" value="1"/>
</dbReference>
<dbReference type="EMBL" id="UINC01149615">
    <property type="protein sequence ID" value="SVD42200.1"/>
    <property type="molecule type" value="Genomic_DNA"/>
</dbReference>
<organism evidence="4">
    <name type="scientific">marine metagenome</name>
    <dbReference type="NCBI Taxonomy" id="408172"/>
    <lineage>
        <taxon>unclassified sequences</taxon>
        <taxon>metagenomes</taxon>
        <taxon>ecological metagenomes</taxon>
    </lineage>
</organism>
<proteinExistence type="predicted"/>
<dbReference type="InterPro" id="IPR036188">
    <property type="entry name" value="FAD/NAD-bd_sf"/>
</dbReference>
<dbReference type="SUPFAM" id="SSF51905">
    <property type="entry name" value="FAD/NAD(P)-binding domain"/>
    <property type="match status" value="1"/>
</dbReference>
<name>A0A382V6X7_9ZZZZ</name>
<dbReference type="GO" id="GO:0071949">
    <property type="term" value="F:FAD binding"/>
    <property type="evidence" value="ECO:0007669"/>
    <property type="project" value="InterPro"/>
</dbReference>
<dbReference type="PANTHER" id="PTHR13789">
    <property type="entry name" value="MONOOXYGENASE"/>
    <property type="match status" value="1"/>
</dbReference>
<evidence type="ECO:0000256" key="1">
    <source>
        <dbReference type="ARBA" id="ARBA00023002"/>
    </source>
</evidence>
<evidence type="ECO:0000259" key="3">
    <source>
        <dbReference type="Pfam" id="PF01494"/>
    </source>
</evidence>
<dbReference type="InterPro" id="IPR002938">
    <property type="entry name" value="FAD-bd"/>
</dbReference>
<dbReference type="GO" id="GO:0004497">
    <property type="term" value="F:monooxygenase activity"/>
    <property type="evidence" value="ECO:0007669"/>
    <property type="project" value="UniProtKB-KW"/>
</dbReference>
<feature type="non-terminal residue" evidence="4">
    <location>
        <position position="149"/>
    </location>
</feature>
<dbReference type="Pfam" id="PF01494">
    <property type="entry name" value="FAD_binding_3"/>
    <property type="match status" value="1"/>
</dbReference>